<dbReference type="InterPro" id="IPR050129">
    <property type="entry name" value="Zn_alcohol_dh"/>
</dbReference>
<dbReference type="Pfam" id="PF00107">
    <property type="entry name" value="ADH_zinc_N"/>
    <property type="match status" value="1"/>
</dbReference>
<keyword evidence="4" id="KW-0560">Oxidoreductase</keyword>
<evidence type="ECO:0000256" key="1">
    <source>
        <dbReference type="ARBA" id="ARBA00001947"/>
    </source>
</evidence>
<reference evidence="7 8" key="1">
    <citation type="submission" date="2024-03" db="EMBL/GenBank/DDBJ databases">
        <title>Draft genome sequence of Pseudonocardia carboxydivorans JCM 14827.</title>
        <authorList>
            <person name="Duangmal K."/>
        </authorList>
    </citation>
    <scope>NUCLEOTIDE SEQUENCE [LARGE SCALE GENOMIC DNA]</scope>
    <source>
        <strain evidence="7 8">JCM 14827</strain>
    </source>
</reference>
<name>A0ABU9ACG8_PSEA5</name>
<gene>
    <name evidence="7" type="ORF">WG925_10230</name>
</gene>
<dbReference type="PROSITE" id="PS00059">
    <property type="entry name" value="ADH_ZINC"/>
    <property type="match status" value="1"/>
</dbReference>
<dbReference type="RefSeq" id="WP_346864599.1">
    <property type="nucleotide sequence ID" value="NZ_JBBPIX010000004.1"/>
</dbReference>
<dbReference type="InterPro" id="IPR013154">
    <property type="entry name" value="ADH-like_N"/>
</dbReference>
<accession>A0ABU9ACG8</accession>
<keyword evidence="2 5" id="KW-0479">Metal-binding</keyword>
<dbReference type="Proteomes" id="UP001367513">
    <property type="component" value="Unassembled WGS sequence"/>
</dbReference>
<organism evidence="7 8">
    <name type="scientific">Pseudonocardia alni subsp. carboxydivorans</name>
    <dbReference type="NCBI Taxonomy" id="415010"/>
    <lineage>
        <taxon>Bacteria</taxon>
        <taxon>Bacillati</taxon>
        <taxon>Actinomycetota</taxon>
        <taxon>Actinomycetes</taxon>
        <taxon>Pseudonocardiales</taxon>
        <taxon>Pseudonocardiaceae</taxon>
        <taxon>Pseudonocardia</taxon>
    </lineage>
</organism>
<evidence type="ECO:0000313" key="8">
    <source>
        <dbReference type="Proteomes" id="UP001367513"/>
    </source>
</evidence>
<evidence type="ECO:0000256" key="2">
    <source>
        <dbReference type="ARBA" id="ARBA00022723"/>
    </source>
</evidence>
<sequence length="355" mass="35503">MRAVRITAFGAPPEVVDLPDPTPPVGGVVVRVEATGLCASDRFAWAGHDGDVTLPHVPGHELVGHVVATGAGVTRFRAGDRVTTPFVCGCGACPDCRAGRAQVCPHQQQPGFTHDGSFAELVALHHADHNLVPVPDDADAAGAALLGCRVATAHRALVGRGGLTSGERVLVLGAGGVGLAAVLIASALGAEAVVADPSPAARARAVELGAVAAVDTADGPDAVRGAVGDGGARLAVEAAGRADALDLGVRSLRRQGTLVQVGLLAREPVVPVPLMIAHELTVTGSHGMAAADYPELMALVADGRLDPGRLVTRRTGLDALAGALAAAPEPGGILVGLPRDPAADRSALPVQPVPG</sequence>
<dbReference type="PANTHER" id="PTHR43401:SF5">
    <property type="entry name" value="ALCOHOL DEHYDROGENASE-RELATED"/>
    <property type="match status" value="1"/>
</dbReference>
<dbReference type="SMART" id="SM00829">
    <property type="entry name" value="PKS_ER"/>
    <property type="match status" value="1"/>
</dbReference>
<evidence type="ECO:0000256" key="3">
    <source>
        <dbReference type="ARBA" id="ARBA00022833"/>
    </source>
</evidence>
<dbReference type="InterPro" id="IPR036291">
    <property type="entry name" value="NAD(P)-bd_dom_sf"/>
</dbReference>
<keyword evidence="3 5" id="KW-0862">Zinc</keyword>
<dbReference type="SUPFAM" id="SSF50129">
    <property type="entry name" value="GroES-like"/>
    <property type="match status" value="1"/>
</dbReference>
<keyword evidence="8" id="KW-1185">Reference proteome</keyword>
<comment type="caution">
    <text evidence="7">The sequence shown here is derived from an EMBL/GenBank/DDBJ whole genome shotgun (WGS) entry which is preliminary data.</text>
</comment>
<comment type="cofactor">
    <cofactor evidence="1 5">
        <name>Zn(2+)</name>
        <dbReference type="ChEBI" id="CHEBI:29105"/>
    </cofactor>
</comment>
<evidence type="ECO:0000313" key="7">
    <source>
        <dbReference type="EMBL" id="MEK6464108.1"/>
    </source>
</evidence>
<feature type="domain" description="Enoyl reductase (ER)" evidence="6">
    <location>
        <begin position="10"/>
        <end position="335"/>
    </location>
</feature>
<dbReference type="Pfam" id="PF08240">
    <property type="entry name" value="ADH_N"/>
    <property type="match status" value="1"/>
</dbReference>
<evidence type="ECO:0000256" key="5">
    <source>
        <dbReference type="RuleBase" id="RU361277"/>
    </source>
</evidence>
<proteinExistence type="inferred from homology"/>
<dbReference type="Gene3D" id="3.40.50.720">
    <property type="entry name" value="NAD(P)-binding Rossmann-like Domain"/>
    <property type="match status" value="1"/>
</dbReference>
<protein>
    <submittedName>
        <fullName evidence="7">Alcohol dehydrogenase catalytic domain-containing protein</fullName>
    </submittedName>
</protein>
<dbReference type="SUPFAM" id="SSF51735">
    <property type="entry name" value="NAD(P)-binding Rossmann-fold domains"/>
    <property type="match status" value="1"/>
</dbReference>
<evidence type="ECO:0000256" key="4">
    <source>
        <dbReference type="ARBA" id="ARBA00023002"/>
    </source>
</evidence>
<dbReference type="InterPro" id="IPR020843">
    <property type="entry name" value="ER"/>
</dbReference>
<dbReference type="InterPro" id="IPR013149">
    <property type="entry name" value="ADH-like_C"/>
</dbReference>
<comment type="similarity">
    <text evidence="5">Belongs to the zinc-containing alcohol dehydrogenase family.</text>
</comment>
<dbReference type="InterPro" id="IPR002328">
    <property type="entry name" value="ADH_Zn_CS"/>
</dbReference>
<evidence type="ECO:0000259" key="6">
    <source>
        <dbReference type="SMART" id="SM00829"/>
    </source>
</evidence>
<dbReference type="PANTHER" id="PTHR43401">
    <property type="entry name" value="L-THREONINE 3-DEHYDROGENASE"/>
    <property type="match status" value="1"/>
</dbReference>
<dbReference type="Gene3D" id="3.90.180.10">
    <property type="entry name" value="Medium-chain alcohol dehydrogenases, catalytic domain"/>
    <property type="match status" value="1"/>
</dbReference>
<dbReference type="InterPro" id="IPR011032">
    <property type="entry name" value="GroES-like_sf"/>
</dbReference>
<dbReference type="EMBL" id="JBBPIX010000004">
    <property type="protein sequence ID" value="MEK6464108.1"/>
    <property type="molecule type" value="Genomic_DNA"/>
</dbReference>